<dbReference type="Proteomes" id="UP001198495">
    <property type="component" value="Unassembled WGS sequence"/>
</dbReference>
<dbReference type="RefSeq" id="WP_118235331.1">
    <property type="nucleotide sequence ID" value="NZ_JAJEQT010000004.1"/>
</dbReference>
<name>A0ABS8FNV8_9FIRM</name>
<dbReference type="EMBL" id="JAJEQT010000004">
    <property type="protein sequence ID" value="MCC2218892.1"/>
    <property type="molecule type" value="Genomic_DNA"/>
</dbReference>
<sequence length="365" mass="42936">MKLINKNLSEFMELNIDKSIICFGAGKLFQDMFITMDNCFLDKIQCVVDSNLKDEKINCNGYWIQRINFGNISNINFKNCVFLITTMYCYEMILKLENIFADYDVDCYIYPIMSMMVNNKRSDLISPVRKDIIPKTIHYCWFGGNDIPEKNKKCIDSWKKICPDYEILQWNESNYDVKKNKYMYEAYKHGKWGFVPDYARLDILYKYGGIYLDTDVEMLNRPDMLMKYDGFMGFQRNYWINLGLGFGAKKNNKLIGELRDEYDKISFVDENGKLNMIASPYYQTVHLKKYALKCNNEVQNINGNIILPTDWLDPQGYSGGSVKLTKNTISIHHYDESWVSNKDLNNSKYSQIENIIKDYAIFDKN</sequence>
<dbReference type="InterPro" id="IPR051706">
    <property type="entry name" value="Glycosyltransferase_domain"/>
</dbReference>
<dbReference type="InterPro" id="IPR029044">
    <property type="entry name" value="Nucleotide-diphossugar_trans"/>
</dbReference>
<dbReference type="PANTHER" id="PTHR32385">
    <property type="entry name" value="MANNOSYL PHOSPHORYLINOSITOL CERAMIDE SYNTHASE"/>
    <property type="match status" value="1"/>
</dbReference>
<reference evidence="2 3" key="1">
    <citation type="submission" date="2021-10" db="EMBL/GenBank/DDBJ databases">
        <title>Anaerobic single-cell dispensing facilitates the cultivation of human gut bacteria.</title>
        <authorList>
            <person name="Afrizal A."/>
        </authorList>
    </citation>
    <scope>NUCLEOTIDE SEQUENCE [LARGE SCALE GENOMIC DNA]</scope>
    <source>
        <strain evidence="2 3">CLA-AA-H212</strain>
    </source>
</reference>
<evidence type="ECO:0000313" key="2">
    <source>
        <dbReference type="EMBL" id="MCC2218892.1"/>
    </source>
</evidence>
<comment type="caution">
    <text evidence="2">The sequence shown here is derived from an EMBL/GenBank/DDBJ whole genome shotgun (WGS) entry which is preliminary data.</text>
</comment>
<dbReference type="SUPFAM" id="SSF53448">
    <property type="entry name" value="Nucleotide-diphospho-sugar transferases"/>
    <property type="match status" value="1"/>
</dbReference>
<evidence type="ECO:0000256" key="1">
    <source>
        <dbReference type="ARBA" id="ARBA00022679"/>
    </source>
</evidence>
<keyword evidence="3" id="KW-1185">Reference proteome</keyword>
<dbReference type="InterPro" id="IPR007577">
    <property type="entry name" value="GlycoTrfase_DXD_sugar-bd_CS"/>
</dbReference>
<evidence type="ECO:0000313" key="3">
    <source>
        <dbReference type="Proteomes" id="UP001198495"/>
    </source>
</evidence>
<keyword evidence="1" id="KW-0808">Transferase</keyword>
<evidence type="ECO:0008006" key="4">
    <source>
        <dbReference type="Google" id="ProtNLM"/>
    </source>
</evidence>
<protein>
    <recommendedName>
        <fullName evidence="4">Glycosyl transferase</fullName>
    </recommendedName>
</protein>
<accession>A0ABS8FNV8</accession>
<organism evidence="2 3">
    <name type="scientific">Coprococcus hominis</name>
    <name type="common">ex Arizal et al. 2022</name>
    <dbReference type="NCBI Taxonomy" id="2881262"/>
    <lineage>
        <taxon>Bacteria</taxon>
        <taxon>Bacillati</taxon>
        <taxon>Bacillota</taxon>
        <taxon>Clostridia</taxon>
        <taxon>Lachnospirales</taxon>
        <taxon>Lachnospiraceae</taxon>
        <taxon>Coprococcus</taxon>
    </lineage>
</organism>
<gene>
    <name evidence="2" type="ORF">LKD28_07585</name>
</gene>
<proteinExistence type="predicted"/>
<dbReference type="Pfam" id="PF04488">
    <property type="entry name" value="Gly_transf_sug"/>
    <property type="match status" value="1"/>
</dbReference>
<dbReference type="PANTHER" id="PTHR32385:SF15">
    <property type="entry name" value="INOSITOL PHOSPHOCERAMIDE MANNOSYLTRANSFERASE 1"/>
    <property type="match status" value="1"/>
</dbReference>
<dbReference type="Gene3D" id="3.90.550.20">
    <property type="match status" value="1"/>
</dbReference>